<evidence type="ECO:0000256" key="1">
    <source>
        <dbReference type="SAM" id="MobiDB-lite"/>
    </source>
</evidence>
<organism evidence="2 3">
    <name type="scientific">Pythium oligandrum</name>
    <name type="common">Mycoparasitic fungus</name>
    <dbReference type="NCBI Taxonomy" id="41045"/>
    <lineage>
        <taxon>Eukaryota</taxon>
        <taxon>Sar</taxon>
        <taxon>Stramenopiles</taxon>
        <taxon>Oomycota</taxon>
        <taxon>Peronosporomycetes</taxon>
        <taxon>Pythiales</taxon>
        <taxon>Pythiaceae</taxon>
        <taxon>Pythium</taxon>
    </lineage>
</organism>
<dbReference type="Proteomes" id="UP000794436">
    <property type="component" value="Unassembled WGS sequence"/>
</dbReference>
<evidence type="ECO:0000313" key="3">
    <source>
        <dbReference type="Proteomes" id="UP000794436"/>
    </source>
</evidence>
<protein>
    <submittedName>
        <fullName evidence="2">Uncharacterized protein</fullName>
    </submittedName>
</protein>
<accession>A0A8K1C9F8</accession>
<feature type="region of interest" description="Disordered" evidence="1">
    <location>
        <begin position="184"/>
        <end position="218"/>
    </location>
</feature>
<dbReference type="EMBL" id="SPLM01000111">
    <property type="protein sequence ID" value="TMW58613.1"/>
    <property type="molecule type" value="Genomic_DNA"/>
</dbReference>
<evidence type="ECO:0000313" key="2">
    <source>
        <dbReference type="EMBL" id="TMW58613.1"/>
    </source>
</evidence>
<keyword evidence="3" id="KW-1185">Reference proteome</keyword>
<reference evidence="2" key="1">
    <citation type="submission" date="2019-03" db="EMBL/GenBank/DDBJ databases">
        <title>Long read genome sequence of the mycoparasitic Pythium oligandrum ATCC 38472 isolated from sugarbeet rhizosphere.</title>
        <authorList>
            <person name="Gaulin E."/>
        </authorList>
    </citation>
    <scope>NUCLEOTIDE SEQUENCE</scope>
    <source>
        <strain evidence="2">ATCC 38472_TT</strain>
    </source>
</reference>
<proteinExistence type="predicted"/>
<dbReference type="AlphaFoldDB" id="A0A8K1C9F8"/>
<gene>
    <name evidence="2" type="ORF">Poli38472_010172</name>
</gene>
<name>A0A8K1C9F8_PYTOL</name>
<sequence>MDGIREDRKAFVVSEAQEFQAKVTADHYTAKKRLQTLFCECVAEMEKAVGRVRRVNESALEDDKAMIERQRRDRRQQLRWQMFLERLEFETNGSTRGTVLHPVQGAVMSRTNMHRMIEELKQLLITSGPVLKVNEGVQIRSVIGLKALWPSQSDNNNKRRPSLHFGESMEATWSELTSSGEGFPHIVSSRKTQKRRASSAPASRSASTSLNRSQSQSSLVGEQTPLSAAYIRWLLVHHDEILLPASTDIYVLFEEYQAKLNQNDTNTLPAGWIQALKLGSDSSLRIFVRATVAHLLRCKFVSTSFLPSLRSQDVAAFQARYPVLLTSEMTLSHLYIAVQASGCPHHTMYPLDEALLTELCHVYLARPRLRQAKTQTAAISRLWSTFFSTESGDTVQQANKEKSERPILHCVIRNPPRRLIRQLDEAIETFYVEYQVVWEGDTALGQLGQPNQTKTKHTEMLNRLLGQECGWRACLTTVNNNFGKSIQSCSWHTRLSEFIGAEETTHYMPHQRVLRVPSLSADANVDFVKSLVLRSSSLIEELMSHQLTHSIRMFFEFTRQTMSNAAFEQSKNRQQESTDRINDLSAYCDTSAVSTAAIRQTRGGLDAWRTILSTEQQITKTIRTAIALGVLSDSLLTNLEELDSGIRTAKAHLVLELSSKRLTIVQRALDTIPRNPSVSWTDVDALSAASLLETDGEKKRVGTQK</sequence>
<comment type="caution">
    <text evidence="2">The sequence shown here is derived from an EMBL/GenBank/DDBJ whole genome shotgun (WGS) entry which is preliminary data.</text>
</comment>
<feature type="compositionally biased region" description="Low complexity" evidence="1">
    <location>
        <begin position="198"/>
        <end position="218"/>
    </location>
</feature>